<evidence type="ECO:0000259" key="5">
    <source>
        <dbReference type="Pfam" id="PF13102"/>
    </source>
</evidence>
<keyword evidence="3" id="KW-0233">DNA recombination</keyword>
<evidence type="ECO:0000256" key="2">
    <source>
        <dbReference type="ARBA" id="ARBA00023125"/>
    </source>
</evidence>
<sequence>MATIKIKFRSSSVAGKEGTLCYQVIHGRQTRLISTGYKLHLYEWDKEAGKIRSVKGNPDRERYLEALRFRMEEDQKRLNGIIRKLEQSGKLSSEQIVLAYHSPEGHDDCFFVYARKVIDQTKRMGKERTSEVYASSLNSFIRFRGEAGDVPLDAMDSVMMMEYEAYLKQNGKCPNTVSFYLRNLRTLYNRASEEGLVENRSPFRHVHTGVEKTVKRGVSSEIIGRIKNLDLELYPALAFARNLFLLCFYLRGMSFVDLAFLKKKDLQNGVLVYRRHKTDQQLCIKWEQPMQEIVRKYTNPDSPYLLPIIKVPGEKERRQYLNASHVMNKRLQKIGRMVECPIKLTFYVARHGWASIAKSQNVPVPVISEALGHDSEDTTRIYLALLDSSVVDKANSKVIRSIGR</sequence>
<evidence type="ECO:0000256" key="1">
    <source>
        <dbReference type="ARBA" id="ARBA00008857"/>
    </source>
</evidence>
<dbReference type="Gene3D" id="1.10.443.10">
    <property type="entry name" value="Intergrase catalytic core"/>
    <property type="match status" value="1"/>
</dbReference>
<protein>
    <submittedName>
        <fullName evidence="6">Site-specific integrase</fullName>
    </submittedName>
</protein>
<dbReference type="KEGG" id="buy:D8S85_06080"/>
<dbReference type="OrthoDB" id="1112270at2"/>
<accession>A0A3Q9IRB0</accession>
<dbReference type="PANTHER" id="PTHR30349">
    <property type="entry name" value="PHAGE INTEGRASE-RELATED"/>
    <property type="match status" value="1"/>
</dbReference>
<dbReference type="InterPro" id="IPR010998">
    <property type="entry name" value="Integrase_recombinase_N"/>
</dbReference>
<comment type="similarity">
    <text evidence="1">Belongs to the 'phage' integrase family.</text>
</comment>
<name>A0A3Q9IRB0_9BACT</name>
<dbReference type="Gene3D" id="1.10.150.130">
    <property type="match status" value="1"/>
</dbReference>
<feature type="domain" description="Phage integrase SAM-like" evidence="5">
    <location>
        <begin position="110"/>
        <end position="200"/>
    </location>
</feature>
<dbReference type="InterPro" id="IPR013762">
    <property type="entry name" value="Integrase-like_cat_sf"/>
</dbReference>
<dbReference type="InterPro" id="IPR011010">
    <property type="entry name" value="DNA_brk_join_enz"/>
</dbReference>
<evidence type="ECO:0000313" key="7">
    <source>
        <dbReference type="Proteomes" id="UP000270673"/>
    </source>
</evidence>
<dbReference type="Pfam" id="PF13102">
    <property type="entry name" value="Phage_int_SAM_5"/>
    <property type="match status" value="1"/>
</dbReference>
<reference evidence="6 7" key="1">
    <citation type="submission" date="2018-10" db="EMBL/GenBank/DDBJ databases">
        <title>Butyricimonas faecalis sp. nov., isolated from human faeces and emended description of the genus Butyricimonas.</title>
        <authorList>
            <person name="Le Roy T."/>
            <person name="Van der Smissen P."/>
            <person name="Paquot A."/>
            <person name="Delzenne N."/>
            <person name="Muccioli G."/>
            <person name="Collet J.-F."/>
            <person name="Cani P.D."/>
        </authorList>
    </citation>
    <scope>NUCLEOTIDE SEQUENCE [LARGE SCALE GENOMIC DNA]</scope>
    <source>
        <strain evidence="6 7">H184</strain>
    </source>
</reference>
<evidence type="ECO:0000259" key="4">
    <source>
        <dbReference type="Pfam" id="PF00589"/>
    </source>
</evidence>
<gene>
    <name evidence="6" type="ORF">D8S85_06080</name>
</gene>
<evidence type="ECO:0000313" key="6">
    <source>
        <dbReference type="EMBL" id="AZS29163.1"/>
    </source>
</evidence>
<dbReference type="EMBL" id="CP032819">
    <property type="protein sequence ID" value="AZS29163.1"/>
    <property type="molecule type" value="Genomic_DNA"/>
</dbReference>
<feature type="domain" description="Tyr recombinase" evidence="4">
    <location>
        <begin position="243"/>
        <end position="386"/>
    </location>
</feature>
<dbReference type="RefSeq" id="WP_004292757.1">
    <property type="nucleotide sequence ID" value="NZ_CP032819.1"/>
</dbReference>
<dbReference type="GO" id="GO:0015074">
    <property type="term" value="P:DNA integration"/>
    <property type="evidence" value="ECO:0007669"/>
    <property type="project" value="InterPro"/>
</dbReference>
<dbReference type="InterPro" id="IPR025269">
    <property type="entry name" value="SAM-like_dom"/>
</dbReference>
<keyword evidence="7" id="KW-1185">Reference proteome</keyword>
<dbReference type="Pfam" id="PF00589">
    <property type="entry name" value="Phage_integrase"/>
    <property type="match status" value="1"/>
</dbReference>
<dbReference type="InterPro" id="IPR050090">
    <property type="entry name" value="Tyrosine_recombinase_XerCD"/>
</dbReference>
<dbReference type="PANTHER" id="PTHR30349:SF64">
    <property type="entry name" value="PROPHAGE INTEGRASE INTD-RELATED"/>
    <property type="match status" value="1"/>
</dbReference>
<dbReference type="GeneID" id="93102860"/>
<dbReference type="InterPro" id="IPR002104">
    <property type="entry name" value="Integrase_catalytic"/>
</dbReference>
<organism evidence="6 7">
    <name type="scientific">Butyricimonas faecalis</name>
    <dbReference type="NCBI Taxonomy" id="2093856"/>
    <lineage>
        <taxon>Bacteria</taxon>
        <taxon>Pseudomonadati</taxon>
        <taxon>Bacteroidota</taxon>
        <taxon>Bacteroidia</taxon>
        <taxon>Bacteroidales</taxon>
        <taxon>Odoribacteraceae</taxon>
        <taxon>Butyricimonas</taxon>
    </lineage>
</organism>
<dbReference type="AlphaFoldDB" id="A0A3Q9IRB0"/>
<proteinExistence type="inferred from homology"/>
<evidence type="ECO:0000256" key="3">
    <source>
        <dbReference type="ARBA" id="ARBA00023172"/>
    </source>
</evidence>
<dbReference type="GO" id="GO:0006310">
    <property type="term" value="P:DNA recombination"/>
    <property type="evidence" value="ECO:0007669"/>
    <property type="project" value="UniProtKB-KW"/>
</dbReference>
<dbReference type="GO" id="GO:0003677">
    <property type="term" value="F:DNA binding"/>
    <property type="evidence" value="ECO:0007669"/>
    <property type="project" value="UniProtKB-KW"/>
</dbReference>
<keyword evidence="2" id="KW-0238">DNA-binding</keyword>
<dbReference type="Proteomes" id="UP000270673">
    <property type="component" value="Chromosome"/>
</dbReference>
<dbReference type="SUPFAM" id="SSF56349">
    <property type="entry name" value="DNA breaking-rejoining enzymes"/>
    <property type="match status" value="1"/>
</dbReference>